<dbReference type="InterPro" id="IPR012944">
    <property type="entry name" value="SusD_RagB_dom"/>
</dbReference>
<dbReference type="SUPFAM" id="SSF48452">
    <property type="entry name" value="TPR-like"/>
    <property type="match status" value="1"/>
</dbReference>
<dbReference type="RefSeq" id="WP_346749745.1">
    <property type="nucleotide sequence ID" value="NZ_JAUJEA010000001.1"/>
</dbReference>
<evidence type="ECO:0000313" key="10">
    <source>
        <dbReference type="Proteomes" id="UP001172082"/>
    </source>
</evidence>
<dbReference type="InterPro" id="IPR033985">
    <property type="entry name" value="SusD-like_N"/>
</dbReference>
<comment type="similarity">
    <text evidence="2">Belongs to the SusD family.</text>
</comment>
<evidence type="ECO:0000256" key="3">
    <source>
        <dbReference type="ARBA" id="ARBA00022729"/>
    </source>
</evidence>
<feature type="chain" id="PRO_5045605434" evidence="6">
    <location>
        <begin position="20"/>
        <end position="520"/>
    </location>
</feature>
<sequence length="520" mass="58842">MKVKYIYILLCLVMLNSCNDEFLDVAPKDQLSSESFFKTSDDAIQAANGVYNTLNDNFEIYFTLMDGWSDNSTPVFIPGDPRRIASGLHTASTSDIRNWWGTFYRHIRRTNVFLTNIDNVEDIEEGLQARLKAEISFLRVYWYYHLVYNWGDVPFITDVVTVEEAKIGRTAKSEIVDFMIRELDNAIPDLPSSYSGGDVGRVTSGAAQALKARILLYESRWGEAASAAQQVISSGSYDLFPNYEQAFSRENKNNEEVIFDVQFIAEDYTNLRNILFQPPSFSGWGALSPVQSFVDSFEGTDGLPIDDPASIYDPSNPFDNRDPRLDMALNRNGSQWRGATLNTIDGNPDGIAVTGNSTRSGYYVRKGLDIDHSGAPGTSYGNYILLRYAEMLLTYAEAKIEESSIDQSVLDALNDVRARAYGTTREDIANYPEITTMNQAELREIVRRERRVELCFEGLNVFDMRRWRTAEVTMNGAIFNARGEEIEPRIFDPNRDYLWPIPQAEIDAIGSDVLLQNPNY</sequence>
<dbReference type="Pfam" id="PF14322">
    <property type="entry name" value="SusD-like_3"/>
    <property type="match status" value="1"/>
</dbReference>
<evidence type="ECO:0000313" key="9">
    <source>
        <dbReference type="EMBL" id="MDN5199712.1"/>
    </source>
</evidence>
<protein>
    <submittedName>
        <fullName evidence="9">RagB/SusD family nutrient uptake outer membrane protein</fullName>
    </submittedName>
</protein>
<dbReference type="EMBL" id="JAUJEA010000001">
    <property type="protein sequence ID" value="MDN5199712.1"/>
    <property type="molecule type" value="Genomic_DNA"/>
</dbReference>
<evidence type="ECO:0000259" key="7">
    <source>
        <dbReference type="Pfam" id="PF07980"/>
    </source>
</evidence>
<feature type="domain" description="SusD-like N-terminal" evidence="8">
    <location>
        <begin position="75"/>
        <end position="216"/>
    </location>
</feature>
<name>A0ABT8KI48_9BACT</name>
<dbReference type="Proteomes" id="UP001172082">
    <property type="component" value="Unassembled WGS sequence"/>
</dbReference>
<proteinExistence type="inferred from homology"/>
<dbReference type="InterPro" id="IPR011990">
    <property type="entry name" value="TPR-like_helical_dom_sf"/>
</dbReference>
<reference evidence="9" key="1">
    <citation type="submission" date="2023-06" db="EMBL/GenBank/DDBJ databases">
        <title>Genomic of Parafulvivirga corallium.</title>
        <authorList>
            <person name="Wang G."/>
        </authorList>
    </citation>
    <scope>NUCLEOTIDE SEQUENCE</scope>
    <source>
        <strain evidence="9">BMA10</strain>
    </source>
</reference>
<dbReference type="Gene3D" id="1.25.40.390">
    <property type="match status" value="1"/>
</dbReference>
<organism evidence="9 10">
    <name type="scientific">Splendidivirga corallicola</name>
    <dbReference type="NCBI Taxonomy" id="3051826"/>
    <lineage>
        <taxon>Bacteria</taxon>
        <taxon>Pseudomonadati</taxon>
        <taxon>Bacteroidota</taxon>
        <taxon>Cytophagia</taxon>
        <taxon>Cytophagales</taxon>
        <taxon>Splendidivirgaceae</taxon>
        <taxon>Splendidivirga</taxon>
    </lineage>
</organism>
<keyword evidence="10" id="KW-1185">Reference proteome</keyword>
<evidence type="ECO:0000256" key="1">
    <source>
        <dbReference type="ARBA" id="ARBA00004442"/>
    </source>
</evidence>
<gene>
    <name evidence="9" type="ORF">QQ008_00010</name>
</gene>
<accession>A0ABT8KI48</accession>
<keyword evidence="5" id="KW-0998">Cell outer membrane</keyword>
<evidence type="ECO:0000256" key="2">
    <source>
        <dbReference type="ARBA" id="ARBA00006275"/>
    </source>
</evidence>
<comment type="subcellular location">
    <subcellularLocation>
        <location evidence="1">Cell outer membrane</location>
    </subcellularLocation>
</comment>
<keyword evidence="4" id="KW-0472">Membrane</keyword>
<comment type="caution">
    <text evidence="9">The sequence shown here is derived from an EMBL/GenBank/DDBJ whole genome shotgun (WGS) entry which is preliminary data.</text>
</comment>
<feature type="signal peptide" evidence="6">
    <location>
        <begin position="1"/>
        <end position="19"/>
    </location>
</feature>
<feature type="domain" description="RagB/SusD" evidence="7">
    <location>
        <begin position="263"/>
        <end position="520"/>
    </location>
</feature>
<evidence type="ECO:0000256" key="6">
    <source>
        <dbReference type="SAM" id="SignalP"/>
    </source>
</evidence>
<keyword evidence="3 6" id="KW-0732">Signal</keyword>
<evidence type="ECO:0000256" key="4">
    <source>
        <dbReference type="ARBA" id="ARBA00023136"/>
    </source>
</evidence>
<dbReference type="Pfam" id="PF07980">
    <property type="entry name" value="SusD_RagB"/>
    <property type="match status" value="1"/>
</dbReference>
<dbReference type="CDD" id="cd08977">
    <property type="entry name" value="SusD"/>
    <property type="match status" value="1"/>
</dbReference>
<evidence type="ECO:0000259" key="8">
    <source>
        <dbReference type="Pfam" id="PF14322"/>
    </source>
</evidence>
<evidence type="ECO:0000256" key="5">
    <source>
        <dbReference type="ARBA" id="ARBA00023237"/>
    </source>
</evidence>